<evidence type="ECO:0000256" key="1">
    <source>
        <dbReference type="SAM" id="Phobius"/>
    </source>
</evidence>
<evidence type="ECO:0000313" key="3">
    <source>
        <dbReference type="Proteomes" id="UP000642258"/>
    </source>
</evidence>
<evidence type="ECO:0000313" key="2">
    <source>
        <dbReference type="EMBL" id="QIG73124.1"/>
    </source>
</evidence>
<keyword evidence="1" id="KW-0472">Membrane</keyword>
<accession>A0A7S5RIT9</accession>
<sequence>MHQSEIKAWMTLLMVVVIYASIVVLSGCAPVTHRYHMDERSLDYVICEQEKLCNGD</sequence>
<evidence type="ECO:0008006" key="4">
    <source>
        <dbReference type="Google" id="ProtNLM"/>
    </source>
</evidence>
<reference evidence="2 3" key="1">
    <citation type="submission" date="2020-01" db="EMBL/GenBank/DDBJ databases">
        <title>Patterns of diversity and host range of bacteriophage communities associated with bean-nodulatin bacteria.</title>
        <authorList>
            <person name="Vann Cauwenberghe J."/>
            <person name="Santamaria R.I."/>
            <person name="Bustos P."/>
            <person name="Juarez S."/>
            <person name="Gonzalez V."/>
        </authorList>
    </citation>
    <scope>NUCLEOTIDE SEQUENCE [LARGE SCALE GENOMIC DNA]</scope>
</reference>
<dbReference type="EMBL" id="MN988528">
    <property type="protein sequence ID" value="QIG73124.1"/>
    <property type="molecule type" value="Genomic_DNA"/>
</dbReference>
<dbReference type="Proteomes" id="UP000642258">
    <property type="component" value="Segment"/>
</dbReference>
<organism evidence="2 3">
    <name type="scientific">Rhizobium phage RHph_N37</name>
    <dbReference type="NCBI Taxonomy" id="2509749"/>
    <lineage>
        <taxon>Viruses</taxon>
        <taxon>Duplodnaviria</taxon>
        <taxon>Heunggongvirae</taxon>
        <taxon>Uroviricota</taxon>
        <taxon>Caudoviricetes</taxon>
        <taxon>Autographivirales</taxon>
        <taxon>Dunnvirinae</taxon>
        <taxon>Cuernavacavirus</taxon>
        <taxon>Cuernavacavirus RHphN37</taxon>
    </lineage>
</organism>
<feature type="transmembrane region" description="Helical" evidence="1">
    <location>
        <begin position="6"/>
        <end position="31"/>
    </location>
</feature>
<proteinExistence type="predicted"/>
<keyword evidence="1" id="KW-0812">Transmembrane</keyword>
<name>A0A7S5RIT9_9CAUD</name>
<protein>
    <recommendedName>
        <fullName evidence="4">Lipoprotein</fullName>
    </recommendedName>
</protein>
<keyword evidence="1" id="KW-1133">Transmembrane helix</keyword>
<keyword evidence="3" id="KW-1185">Reference proteome</keyword>
<gene>
    <name evidence="2" type="ORF">EVC00_018</name>
</gene>
<dbReference type="PROSITE" id="PS51257">
    <property type="entry name" value="PROKAR_LIPOPROTEIN"/>
    <property type="match status" value="1"/>
</dbReference>